<proteinExistence type="predicted"/>
<dbReference type="WBParaSite" id="PgR108X_g008_t01">
    <property type="protein sequence ID" value="PgR108X_g008_t01"/>
    <property type="gene ID" value="PgR108X_g008"/>
</dbReference>
<dbReference type="AlphaFoldDB" id="A0A915CA82"/>
<protein>
    <submittedName>
        <fullName evidence="3">Uncharacterized protein</fullName>
    </submittedName>
</protein>
<sequence>LLELAGKNLIVGNDWIFTSSTSLAVASILAIMIFS</sequence>
<keyword evidence="1" id="KW-1133">Transmembrane helix</keyword>
<dbReference type="Proteomes" id="UP000887569">
    <property type="component" value="Unplaced"/>
</dbReference>
<organism evidence="2 3">
    <name type="scientific">Parascaris univalens</name>
    <name type="common">Nematode worm</name>
    <dbReference type="NCBI Taxonomy" id="6257"/>
    <lineage>
        <taxon>Eukaryota</taxon>
        <taxon>Metazoa</taxon>
        <taxon>Ecdysozoa</taxon>
        <taxon>Nematoda</taxon>
        <taxon>Chromadorea</taxon>
        <taxon>Rhabditida</taxon>
        <taxon>Spirurina</taxon>
        <taxon>Ascaridomorpha</taxon>
        <taxon>Ascaridoidea</taxon>
        <taxon>Ascarididae</taxon>
        <taxon>Parascaris</taxon>
    </lineage>
</organism>
<evidence type="ECO:0000313" key="2">
    <source>
        <dbReference type="Proteomes" id="UP000887569"/>
    </source>
</evidence>
<keyword evidence="1" id="KW-0812">Transmembrane</keyword>
<evidence type="ECO:0000313" key="3">
    <source>
        <dbReference type="WBParaSite" id="PgR108X_g008_t01"/>
    </source>
</evidence>
<keyword evidence="1" id="KW-0472">Membrane</keyword>
<feature type="transmembrane region" description="Helical" evidence="1">
    <location>
        <begin position="15"/>
        <end position="34"/>
    </location>
</feature>
<keyword evidence="2" id="KW-1185">Reference proteome</keyword>
<evidence type="ECO:0000256" key="1">
    <source>
        <dbReference type="SAM" id="Phobius"/>
    </source>
</evidence>
<reference evidence="3" key="1">
    <citation type="submission" date="2022-11" db="UniProtKB">
        <authorList>
            <consortium name="WormBaseParasite"/>
        </authorList>
    </citation>
    <scope>IDENTIFICATION</scope>
</reference>
<name>A0A915CA82_PARUN</name>
<accession>A0A915CA82</accession>